<reference evidence="3 4" key="1">
    <citation type="journal article" date="2021" name="Elife">
        <title>Chloroplast acquisition without the gene transfer in kleptoplastic sea slugs, Plakobranchus ocellatus.</title>
        <authorList>
            <person name="Maeda T."/>
            <person name="Takahashi S."/>
            <person name="Yoshida T."/>
            <person name="Shimamura S."/>
            <person name="Takaki Y."/>
            <person name="Nagai Y."/>
            <person name="Toyoda A."/>
            <person name="Suzuki Y."/>
            <person name="Arimoto A."/>
            <person name="Ishii H."/>
            <person name="Satoh N."/>
            <person name="Nishiyama T."/>
            <person name="Hasebe M."/>
            <person name="Maruyama T."/>
            <person name="Minagawa J."/>
            <person name="Obokata J."/>
            <person name="Shigenobu S."/>
        </authorList>
    </citation>
    <scope>NUCLEOTIDE SEQUENCE [LARGE SCALE GENOMIC DNA]</scope>
</reference>
<evidence type="ECO:0000313" key="3">
    <source>
        <dbReference type="EMBL" id="GFO10128.1"/>
    </source>
</evidence>
<proteinExistence type="predicted"/>
<organism evidence="3 4">
    <name type="scientific">Plakobranchus ocellatus</name>
    <dbReference type="NCBI Taxonomy" id="259542"/>
    <lineage>
        <taxon>Eukaryota</taxon>
        <taxon>Metazoa</taxon>
        <taxon>Spiralia</taxon>
        <taxon>Lophotrochozoa</taxon>
        <taxon>Mollusca</taxon>
        <taxon>Gastropoda</taxon>
        <taxon>Heterobranchia</taxon>
        <taxon>Euthyneura</taxon>
        <taxon>Panpulmonata</taxon>
        <taxon>Sacoglossa</taxon>
        <taxon>Placobranchoidea</taxon>
        <taxon>Plakobranchidae</taxon>
        <taxon>Plakobranchus</taxon>
    </lineage>
</organism>
<evidence type="ECO:0000256" key="1">
    <source>
        <dbReference type="SAM" id="MobiDB-lite"/>
    </source>
</evidence>
<evidence type="ECO:0000259" key="2">
    <source>
        <dbReference type="Pfam" id="PF13843"/>
    </source>
</evidence>
<evidence type="ECO:0000313" key="4">
    <source>
        <dbReference type="Proteomes" id="UP000735302"/>
    </source>
</evidence>
<dbReference type="Pfam" id="PF13843">
    <property type="entry name" value="DDE_Tnp_1_7"/>
    <property type="match status" value="1"/>
</dbReference>
<feature type="compositionally biased region" description="Polar residues" evidence="1">
    <location>
        <begin position="26"/>
        <end position="39"/>
    </location>
</feature>
<protein>
    <submittedName>
        <fullName evidence="3">PiggyBac transposable element-derived protein 4</fullName>
    </submittedName>
</protein>
<sequence>MANRKGSFKSLQTATNGEDQDDNDTDLSNKIDSSVGRNPTVNLDRNTALHLVEPFYRFGLNLTCDNFFTGYELAQKLHTGTEKISIFGTSRCNKRFISPAFQDRKLTKTGQPKLCFRKDAILVSYKSRAKKNVILISSRHSDSAIFIKI</sequence>
<dbReference type="Proteomes" id="UP000735302">
    <property type="component" value="Unassembled WGS sequence"/>
</dbReference>
<dbReference type="InterPro" id="IPR029526">
    <property type="entry name" value="PGBD"/>
</dbReference>
<gene>
    <name evidence="3" type="ORF">PoB_003663300</name>
</gene>
<name>A0AAV4ATI9_9GAST</name>
<comment type="caution">
    <text evidence="3">The sequence shown here is derived from an EMBL/GenBank/DDBJ whole genome shotgun (WGS) entry which is preliminary data.</text>
</comment>
<feature type="region of interest" description="Disordered" evidence="1">
    <location>
        <begin position="1"/>
        <end position="39"/>
    </location>
</feature>
<feature type="domain" description="PiggyBac transposable element-derived protein" evidence="2">
    <location>
        <begin position="42"/>
        <end position="144"/>
    </location>
</feature>
<accession>A0AAV4ATI9</accession>
<dbReference type="AlphaFoldDB" id="A0AAV4ATI9"/>
<dbReference type="EMBL" id="BLXT01004146">
    <property type="protein sequence ID" value="GFO10128.1"/>
    <property type="molecule type" value="Genomic_DNA"/>
</dbReference>
<keyword evidence="4" id="KW-1185">Reference proteome</keyword>